<protein>
    <submittedName>
        <fullName evidence="1">Uncharacterized protein</fullName>
    </submittedName>
</protein>
<dbReference type="RefSeq" id="WP_195871467.1">
    <property type="nucleotide sequence ID" value="NZ_JADOET010000007.1"/>
</dbReference>
<comment type="caution">
    <text evidence="1">The sequence shown here is derived from an EMBL/GenBank/DDBJ whole genome shotgun (WGS) entry which is preliminary data.</text>
</comment>
<name>A0ABS0EJ75_9FLAO</name>
<reference evidence="1 2" key="1">
    <citation type="submission" date="2020-11" db="EMBL/GenBank/DDBJ databases">
        <title>Winogradskyella marina sp. nov., isolated from marine sediment.</title>
        <authorList>
            <person name="Bo J."/>
            <person name="Wang S."/>
            <person name="Song X."/>
            <person name="Du Z."/>
        </authorList>
    </citation>
    <scope>NUCLEOTIDE SEQUENCE [LARGE SCALE GENOMIC DNA]</scope>
    <source>
        <strain evidence="1 2">F6397</strain>
    </source>
</reference>
<accession>A0ABS0EJ75</accession>
<gene>
    <name evidence="1" type="ORF">ITJ86_09825</name>
</gene>
<sequence length="45" mass="5140">MVNRGYNVGGQYIYFKAGILQGKYSGNDDYKQATYYAVKKLHTTN</sequence>
<evidence type="ECO:0000313" key="1">
    <source>
        <dbReference type="EMBL" id="MBF8150196.1"/>
    </source>
</evidence>
<keyword evidence="2" id="KW-1185">Reference proteome</keyword>
<evidence type="ECO:0000313" key="2">
    <source>
        <dbReference type="Proteomes" id="UP000611215"/>
    </source>
</evidence>
<dbReference type="EMBL" id="JADOET010000007">
    <property type="protein sequence ID" value="MBF8150196.1"/>
    <property type="molecule type" value="Genomic_DNA"/>
</dbReference>
<proteinExistence type="predicted"/>
<organism evidence="1 2">
    <name type="scientific">Winogradskyella marina</name>
    <dbReference type="NCBI Taxonomy" id="2785530"/>
    <lineage>
        <taxon>Bacteria</taxon>
        <taxon>Pseudomonadati</taxon>
        <taxon>Bacteroidota</taxon>
        <taxon>Flavobacteriia</taxon>
        <taxon>Flavobacteriales</taxon>
        <taxon>Flavobacteriaceae</taxon>
        <taxon>Winogradskyella</taxon>
    </lineage>
</organism>
<dbReference type="Proteomes" id="UP000611215">
    <property type="component" value="Unassembled WGS sequence"/>
</dbReference>